<dbReference type="EC" id="2.7.13.3" evidence="2"/>
<keyword evidence="3 4" id="KW-0597">Phosphoprotein</keyword>
<evidence type="ECO:0000259" key="5">
    <source>
        <dbReference type="PROSITE" id="PS50109"/>
    </source>
</evidence>
<dbReference type="Gene3D" id="3.30.565.10">
    <property type="entry name" value="Histidine kinase-like ATPase, C-terminal domain"/>
    <property type="match status" value="1"/>
</dbReference>
<sequence>MTGQQKDISLKHAIHDLNSLFTKILNSIELLKSKTDKSNKNFLLINSIETNIYLASEIIEELISQNKDSRNFHLVNINSVIKEVVNSFPQSKNKNVNLVLNLSSTLRLINGKYSDFFRLIMNLVSNSYEAIQQKGEIILSTSNLGSEILIEIKDNGIGIEKDNIPKIFEDNFSTKHKSTNLGVGLSIVKNIVDKYNGRILVDSKKNEGTTFRIYFLSEETVERKFGTNKKILIAEDENILRELLTELFLSYDFQVTSVQDGNEFLEELFNNRYDILIVDKNIPHVGGTECVKIIRNRNINVPIILASGSSIENGNEINSLVQKIITKPYNFEELLKAVNEILV</sequence>
<dbReference type="PANTHER" id="PTHR43547">
    <property type="entry name" value="TWO-COMPONENT HISTIDINE KINASE"/>
    <property type="match status" value="1"/>
</dbReference>
<dbReference type="SMART" id="SM00387">
    <property type="entry name" value="HATPase_c"/>
    <property type="match status" value="1"/>
</dbReference>
<dbReference type="PROSITE" id="PS50110">
    <property type="entry name" value="RESPONSE_REGULATORY"/>
    <property type="match status" value="1"/>
</dbReference>
<dbReference type="EMBL" id="JARGDL010000003">
    <property type="protein sequence ID" value="MDF1611307.1"/>
    <property type="molecule type" value="Genomic_DNA"/>
</dbReference>
<dbReference type="Proteomes" id="UP001221302">
    <property type="component" value="Unassembled WGS sequence"/>
</dbReference>
<keyword evidence="8" id="KW-1185">Reference proteome</keyword>
<keyword evidence="7" id="KW-0808">Transferase</keyword>
<dbReference type="RefSeq" id="WP_321535073.1">
    <property type="nucleotide sequence ID" value="NZ_JARGDL010000003.1"/>
</dbReference>
<evidence type="ECO:0000259" key="6">
    <source>
        <dbReference type="PROSITE" id="PS50110"/>
    </source>
</evidence>
<dbReference type="Pfam" id="PF00072">
    <property type="entry name" value="Response_reg"/>
    <property type="match status" value="1"/>
</dbReference>
<keyword evidence="7" id="KW-0418">Kinase</keyword>
<evidence type="ECO:0000256" key="1">
    <source>
        <dbReference type="ARBA" id="ARBA00000085"/>
    </source>
</evidence>
<dbReference type="PANTHER" id="PTHR43547:SF2">
    <property type="entry name" value="HYBRID SIGNAL TRANSDUCTION HISTIDINE KINASE C"/>
    <property type="match status" value="1"/>
</dbReference>
<feature type="domain" description="Histidine kinase" evidence="5">
    <location>
        <begin position="12"/>
        <end position="219"/>
    </location>
</feature>
<organism evidence="7 8">
    <name type="scientific">Stygiobacter electus</name>
    <dbReference type="NCBI Taxonomy" id="3032292"/>
    <lineage>
        <taxon>Bacteria</taxon>
        <taxon>Pseudomonadati</taxon>
        <taxon>Ignavibacteriota</taxon>
        <taxon>Ignavibacteria</taxon>
        <taxon>Ignavibacteriales</taxon>
        <taxon>Melioribacteraceae</taxon>
        <taxon>Stygiobacter</taxon>
    </lineage>
</organism>
<evidence type="ECO:0000256" key="3">
    <source>
        <dbReference type="ARBA" id="ARBA00022553"/>
    </source>
</evidence>
<dbReference type="GO" id="GO:0000155">
    <property type="term" value="F:phosphorelay sensor kinase activity"/>
    <property type="evidence" value="ECO:0007669"/>
    <property type="project" value="TreeGrafter"/>
</dbReference>
<evidence type="ECO:0000256" key="2">
    <source>
        <dbReference type="ARBA" id="ARBA00012438"/>
    </source>
</evidence>
<reference evidence="7" key="1">
    <citation type="submission" date="2023-03" db="EMBL/GenBank/DDBJ databases">
        <title>Stygiobacter electus gen. nov., sp. nov., facultatively anaerobic thermotolerant bacterium of the class Ignavibacteria from a well of Yessentuki mineral water deposit.</title>
        <authorList>
            <person name="Podosokorskaya O.A."/>
            <person name="Elcheninov A.G."/>
            <person name="Petrova N.F."/>
            <person name="Zavarzina D.G."/>
            <person name="Kublanov I.V."/>
            <person name="Merkel A.Y."/>
        </authorList>
    </citation>
    <scope>NUCLEOTIDE SEQUENCE</scope>
    <source>
        <strain evidence="7">09-Me</strain>
    </source>
</reference>
<dbReference type="InterPro" id="IPR004358">
    <property type="entry name" value="Sig_transdc_His_kin-like_C"/>
</dbReference>
<dbReference type="InterPro" id="IPR001789">
    <property type="entry name" value="Sig_transdc_resp-reg_receiver"/>
</dbReference>
<dbReference type="Pfam" id="PF02518">
    <property type="entry name" value="HATPase_c"/>
    <property type="match status" value="1"/>
</dbReference>
<proteinExistence type="predicted"/>
<dbReference type="InterPro" id="IPR011006">
    <property type="entry name" value="CheY-like_superfamily"/>
</dbReference>
<dbReference type="SUPFAM" id="SSF55874">
    <property type="entry name" value="ATPase domain of HSP90 chaperone/DNA topoisomerase II/histidine kinase"/>
    <property type="match status" value="1"/>
</dbReference>
<dbReference type="Gene3D" id="3.40.50.2300">
    <property type="match status" value="1"/>
</dbReference>
<protein>
    <recommendedName>
        <fullName evidence="2">histidine kinase</fullName>
        <ecNumber evidence="2">2.7.13.3</ecNumber>
    </recommendedName>
</protein>
<dbReference type="PRINTS" id="PR00344">
    <property type="entry name" value="BCTRLSENSOR"/>
</dbReference>
<dbReference type="PROSITE" id="PS50109">
    <property type="entry name" value="HIS_KIN"/>
    <property type="match status" value="1"/>
</dbReference>
<dbReference type="CDD" id="cd00075">
    <property type="entry name" value="HATPase"/>
    <property type="match status" value="1"/>
</dbReference>
<feature type="domain" description="Response regulatory" evidence="6">
    <location>
        <begin position="230"/>
        <end position="342"/>
    </location>
</feature>
<dbReference type="SMART" id="SM00448">
    <property type="entry name" value="REC"/>
    <property type="match status" value="1"/>
</dbReference>
<comment type="caution">
    <text evidence="7">The sequence shown here is derived from an EMBL/GenBank/DDBJ whole genome shotgun (WGS) entry which is preliminary data.</text>
</comment>
<comment type="catalytic activity">
    <reaction evidence="1">
        <text>ATP + protein L-histidine = ADP + protein N-phospho-L-histidine.</text>
        <dbReference type="EC" id="2.7.13.3"/>
    </reaction>
</comment>
<gene>
    <name evidence="7" type="ORF">P0M35_04030</name>
</gene>
<name>A0AAE3NYY5_9BACT</name>
<dbReference type="CDD" id="cd00156">
    <property type="entry name" value="REC"/>
    <property type="match status" value="1"/>
</dbReference>
<accession>A0AAE3NYY5</accession>
<evidence type="ECO:0000256" key="4">
    <source>
        <dbReference type="PROSITE-ProRule" id="PRU00169"/>
    </source>
</evidence>
<dbReference type="InterPro" id="IPR003594">
    <property type="entry name" value="HATPase_dom"/>
</dbReference>
<dbReference type="InterPro" id="IPR005467">
    <property type="entry name" value="His_kinase_dom"/>
</dbReference>
<feature type="modified residue" description="4-aspartylphosphate" evidence="4">
    <location>
        <position position="279"/>
    </location>
</feature>
<dbReference type="InterPro" id="IPR036890">
    <property type="entry name" value="HATPase_C_sf"/>
</dbReference>
<dbReference type="SUPFAM" id="SSF52172">
    <property type="entry name" value="CheY-like"/>
    <property type="match status" value="1"/>
</dbReference>
<evidence type="ECO:0000313" key="7">
    <source>
        <dbReference type="EMBL" id="MDF1611307.1"/>
    </source>
</evidence>
<evidence type="ECO:0000313" key="8">
    <source>
        <dbReference type="Proteomes" id="UP001221302"/>
    </source>
</evidence>
<dbReference type="AlphaFoldDB" id="A0AAE3NYY5"/>